<dbReference type="EMBL" id="OU895877">
    <property type="protein sequence ID" value="CAG9798474.1"/>
    <property type="molecule type" value="Genomic_DNA"/>
</dbReference>
<reference evidence="2" key="2">
    <citation type="submission" date="2022-10" db="EMBL/GenBank/DDBJ databases">
        <authorList>
            <consortium name="ENA_rothamsted_submissions"/>
            <consortium name="culmorum"/>
            <person name="King R."/>
        </authorList>
    </citation>
    <scope>NUCLEOTIDE SEQUENCE</scope>
</reference>
<dbReference type="SUPFAM" id="SSF81383">
    <property type="entry name" value="F-box domain"/>
    <property type="match status" value="1"/>
</dbReference>
<evidence type="ECO:0000256" key="1">
    <source>
        <dbReference type="SAM" id="MobiDB-lite"/>
    </source>
</evidence>
<evidence type="ECO:0000313" key="2">
    <source>
        <dbReference type="EMBL" id="CAG9798474.1"/>
    </source>
</evidence>
<dbReference type="Proteomes" id="UP001153620">
    <property type="component" value="Chromosome 1"/>
</dbReference>
<protein>
    <recommendedName>
        <fullName evidence="4">F-box domain-containing protein</fullName>
    </recommendedName>
</protein>
<proteinExistence type="predicted"/>
<reference evidence="2" key="1">
    <citation type="submission" date="2022-01" db="EMBL/GenBank/DDBJ databases">
        <authorList>
            <person name="King R."/>
        </authorList>
    </citation>
    <scope>NUCLEOTIDE SEQUENCE</scope>
</reference>
<organism evidence="2 3">
    <name type="scientific">Chironomus riparius</name>
    <dbReference type="NCBI Taxonomy" id="315576"/>
    <lineage>
        <taxon>Eukaryota</taxon>
        <taxon>Metazoa</taxon>
        <taxon>Ecdysozoa</taxon>
        <taxon>Arthropoda</taxon>
        <taxon>Hexapoda</taxon>
        <taxon>Insecta</taxon>
        <taxon>Pterygota</taxon>
        <taxon>Neoptera</taxon>
        <taxon>Endopterygota</taxon>
        <taxon>Diptera</taxon>
        <taxon>Nematocera</taxon>
        <taxon>Chironomoidea</taxon>
        <taxon>Chironomidae</taxon>
        <taxon>Chironominae</taxon>
        <taxon>Chironomus</taxon>
    </lineage>
</organism>
<dbReference type="AlphaFoldDB" id="A0A9N9RLI6"/>
<keyword evidence="3" id="KW-1185">Reference proteome</keyword>
<dbReference type="InterPro" id="IPR036047">
    <property type="entry name" value="F-box-like_dom_sf"/>
</dbReference>
<evidence type="ECO:0008006" key="4">
    <source>
        <dbReference type="Google" id="ProtNLM"/>
    </source>
</evidence>
<name>A0A9N9RLI6_9DIPT</name>
<accession>A0A9N9RLI6</accession>
<gene>
    <name evidence="2" type="ORF">CHIRRI_LOCUS1456</name>
</gene>
<feature type="compositionally biased region" description="Polar residues" evidence="1">
    <location>
        <begin position="9"/>
        <end position="27"/>
    </location>
</feature>
<evidence type="ECO:0000313" key="3">
    <source>
        <dbReference type="Proteomes" id="UP001153620"/>
    </source>
</evidence>
<feature type="region of interest" description="Disordered" evidence="1">
    <location>
        <begin position="1"/>
        <end position="30"/>
    </location>
</feature>
<sequence length="173" mass="19807">MNRVEKNADTTVTSADSVNGKKNSVEASESEIRESFADLKVNDSSDQAHPVEYEPSTDPFKIFPQLIVDKIIKEFSADTILKASLVNKVWYEAIGHSKVCMEKIKLKIYKFSNSDVAKALKSKRDFQTIVFSCNPEHYVGFLKHFPNIKDLSPNSTWWTLWHREGNKFMSSRI</sequence>